<dbReference type="EMBL" id="AP014924">
    <property type="protein sequence ID" value="BAS28293.1"/>
    <property type="molecule type" value="Genomic_DNA"/>
</dbReference>
<dbReference type="GO" id="GO:0055052">
    <property type="term" value="C:ATP-binding cassette (ABC) transporter complex, substrate-binding subunit-containing"/>
    <property type="evidence" value="ECO:0007669"/>
    <property type="project" value="TreeGrafter"/>
</dbReference>
<evidence type="ECO:0000313" key="4">
    <source>
        <dbReference type="EMBL" id="BAS28293.1"/>
    </source>
</evidence>
<dbReference type="GO" id="GO:0042956">
    <property type="term" value="P:maltodextrin transmembrane transport"/>
    <property type="evidence" value="ECO:0007669"/>
    <property type="project" value="TreeGrafter"/>
</dbReference>
<sequence length="432" mass="47725">MNISSHPSALLRTLISAVLLISAVNVTGARAEAARISINWWSTPAWSVDGDVYGWQKQMIAEFEASHPDVEVDLTQLSWADATTKLNTAIMARRFPDLVSGGQPATWALQGILEPVDPYLSDADQADYYPAALQKYTVNGSIYGWPWFTTTYVIYLNLDIFKERGVQPPVNGNWTWDEFVEKARQLTFKGEDGQQVYGFGAIMQPWYYQSFGILLSDGGRLVSEDGKRFMLNTPEGVSGLGKLVDLVQRYKVSPLAMGSVTDADMTKMFTDGHLAMLAQGTFLIRSLEKALQEGNGFNFGIANYPIGQLGRPVSLHEGVGGFVVFKQTNSEKRDAVMEFARFITSPENQKALSNYGVFPSRKSVGNIYPNDEYLAWAQREAVPTLVIPPVAPSWLEADRAIVPFFQLAILGNAPAEQAMRDAETAANRILGK</sequence>
<accession>A0A0K2SMD6</accession>
<dbReference type="KEGG" id="lpil:LIP_2452"/>
<dbReference type="GO" id="GO:0015768">
    <property type="term" value="P:maltose transport"/>
    <property type="evidence" value="ECO:0007669"/>
    <property type="project" value="TreeGrafter"/>
</dbReference>
<reference evidence="5" key="1">
    <citation type="submission" date="2015-07" db="EMBL/GenBank/DDBJ databases">
        <title>Complete genome sequence and phylogenetic analysis of Limnochorda pilosa.</title>
        <authorList>
            <person name="Watanabe M."/>
            <person name="Kojima H."/>
            <person name="Fukui M."/>
        </authorList>
    </citation>
    <scope>NUCLEOTIDE SEQUENCE [LARGE SCALE GENOMIC DNA]</scope>
    <source>
        <strain evidence="5">HC45</strain>
    </source>
</reference>
<dbReference type="AlphaFoldDB" id="A0A0K2SMD6"/>
<evidence type="ECO:0000256" key="3">
    <source>
        <dbReference type="ARBA" id="ARBA00022729"/>
    </source>
</evidence>
<gene>
    <name evidence="4" type="ORF">LIP_2452</name>
</gene>
<dbReference type="CDD" id="cd13585">
    <property type="entry name" value="PBP2_TMBP_like"/>
    <property type="match status" value="1"/>
</dbReference>
<dbReference type="SUPFAM" id="SSF53850">
    <property type="entry name" value="Periplasmic binding protein-like II"/>
    <property type="match status" value="1"/>
</dbReference>
<dbReference type="STRING" id="1555112.LIP_2452"/>
<protein>
    <submittedName>
        <fullName evidence="4">ABC transporter substrate-binding protein</fullName>
    </submittedName>
</protein>
<reference evidence="5" key="2">
    <citation type="journal article" date="2016" name="Int. J. Syst. Evol. Microbiol.">
        <title>Complete genome sequence and cell structure of Limnochorda pilosa, a Gram-negative spore-former within the phylum Firmicutes.</title>
        <authorList>
            <person name="Watanabe M."/>
            <person name="Kojima H."/>
            <person name="Fukui M."/>
        </authorList>
    </citation>
    <scope>NUCLEOTIDE SEQUENCE [LARGE SCALE GENOMIC DNA]</scope>
    <source>
        <strain evidence="5">HC45</strain>
    </source>
</reference>
<keyword evidence="5" id="KW-1185">Reference proteome</keyword>
<dbReference type="Pfam" id="PF13416">
    <property type="entry name" value="SBP_bac_8"/>
    <property type="match status" value="1"/>
</dbReference>
<dbReference type="PANTHER" id="PTHR30061">
    <property type="entry name" value="MALTOSE-BINDING PERIPLASMIC PROTEIN"/>
    <property type="match status" value="1"/>
</dbReference>
<evidence type="ECO:0000313" key="5">
    <source>
        <dbReference type="Proteomes" id="UP000065807"/>
    </source>
</evidence>
<dbReference type="Gene3D" id="3.40.190.10">
    <property type="entry name" value="Periplasmic binding protein-like II"/>
    <property type="match status" value="1"/>
</dbReference>
<dbReference type="InterPro" id="IPR006059">
    <property type="entry name" value="SBP"/>
</dbReference>
<keyword evidence="3" id="KW-0732">Signal</keyword>
<dbReference type="PANTHER" id="PTHR30061:SF50">
    <property type="entry name" value="MALTOSE_MALTODEXTRIN-BINDING PERIPLASMIC PROTEIN"/>
    <property type="match status" value="1"/>
</dbReference>
<dbReference type="GO" id="GO:1901982">
    <property type="term" value="F:maltose binding"/>
    <property type="evidence" value="ECO:0007669"/>
    <property type="project" value="TreeGrafter"/>
</dbReference>
<proteinExistence type="inferred from homology"/>
<name>A0A0K2SMD6_LIMPI</name>
<evidence type="ECO:0000256" key="1">
    <source>
        <dbReference type="ARBA" id="ARBA00008520"/>
    </source>
</evidence>
<keyword evidence="2" id="KW-0813">Transport</keyword>
<dbReference type="Proteomes" id="UP000065807">
    <property type="component" value="Chromosome"/>
</dbReference>
<organism evidence="4 5">
    <name type="scientific">Limnochorda pilosa</name>
    <dbReference type="NCBI Taxonomy" id="1555112"/>
    <lineage>
        <taxon>Bacteria</taxon>
        <taxon>Bacillati</taxon>
        <taxon>Bacillota</taxon>
        <taxon>Limnochordia</taxon>
        <taxon>Limnochordales</taxon>
        <taxon>Limnochordaceae</taxon>
        <taxon>Limnochorda</taxon>
    </lineage>
</organism>
<evidence type="ECO:0000256" key="2">
    <source>
        <dbReference type="ARBA" id="ARBA00022448"/>
    </source>
</evidence>
<comment type="similarity">
    <text evidence="1">Belongs to the bacterial solute-binding protein 1 family.</text>
</comment>